<dbReference type="Proteomes" id="UP000030764">
    <property type="component" value="Unassembled WGS sequence"/>
</dbReference>
<dbReference type="AlphaFoldDB" id="A0A085MAS5"/>
<organism evidence="2 4">
    <name type="scientific">Trichuris suis</name>
    <name type="common">pig whipworm</name>
    <dbReference type="NCBI Taxonomy" id="68888"/>
    <lineage>
        <taxon>Eukaryota</taxon>
        <taxon>Metazoa</taxon>
        <taxon>Ecdysozoa</taxon>
        <taxon>Nematoda</taxon>
        <taxon>Enoplea</taxon>
        <taxon>Dorylaimia</taxon>
        <taxon>Trichinellida</taxon>
        <taxon>Trichuridae</taxon>
        <taxon>Trichuris</taxon>
    </lineage>
</organism>
<dbReference type="EMBL" id="KL363209">
    <property type="protein sequence ID" value="KFD54321.1"/>
    <property type="molecule type" value="Genomic_DNA"/>
</dbReference>
<protein>
    <submittedName>
        <fullName evidence="2">Uncharacterized protein</fullName>
    </submittedName>
</protein>
<feature type="region of interest" description="Disordered" evidence="1">
    <location>
        <begin position="85"/>
        <end position="114"/>
    </location>
</feature>
<evidence type="ECO:0000313" key="3">
    <source>
        <dbReference type="EMBL" id="KFD73120.1"/>
    </source>
</evidence>
<gene>
    <name evidence="2" type="ORF">M513_04863</name>
    <name evidence="3" type="ORF">M514_04863</name>
</gene>
<sequence length="142" mass="16436">MSSTNTSRHKAAAAAAQRRQQRTLKRHDKRYRKRPMLQRDDRAYTVVLRDGRCIVEQSCLMRRCRLLATIEPLGRQRRLSATVVVKKEMSQTDNTSSRRGAKLRRRRRRLKRTAAVAPDGRRAVVDQMGQSEDTHAQLKNAV</sequence>
<proteinExistence type="predicted"/>
<reference evidence="2 4" key="1">
    <citation type="journal article" date="2014" name="Nat. Genet.">
        <title>Genome and transcriptome of the porcine whipworm Trichuris suis.</title>
        <authorList>
            <person name="Jex A.R."/>
            <person name="Nejsum P."/>
            <person name="Schwarz E.M."/>
            <person name="Hu L."/>
            <person name="Young N.D."/>
            <person name="Hall R.S."/>
            <person name="Korhonen P.K."/>
            <person name="Liao S."/>
            <person name="Thamsborg S."/>
            <person name="Xia J."/>
            <person name="Xu P."/>
            <person name="Wang S."/>
            <person name="Scheerlinck J.P."/>
            <person name="Hofmann A."/>
            <person name="Sternberg P.W."/>
            <person name="Wang J."/>
            <person name="Gasser R.B."/>
        </authorList>
    </citation>
    <scope>NUCLEOTIDE SEQUENCE [LARGE SCALE GENOMIC DNA]</scope>
    <source>
        <strain evidence="3">DCEP-RM93F</strain>
        <strain evidence="2">DCEP-RM93M</strain>
    </source>
</reference>
<dbReference type="Proteomes" id="UP000030758">
    <property type="component" value="Unassembled WGS sequence"/>
</dbReference>
<feature type="region of interest" description="Disordered" evidence="1">
    <location>
        <begin position="1"/>
        <end position="26"/>
    </location>
</feature>
<dbReference type="EMBL" id="KL367474">
    <property type="protein sequence ID" value="KFD73120.1"/>
    <property type="molecule type" value="Genomic_DNA"/>
</dbReference>
<evidence type="ECO:0000313" key="2">
    <source>
        <dbReference type="EMBL" id="KFD54321.1"/>
    </source>
</evidence>
<evidence type="ECO:0000313" key="4">
    <source>
        <dbReference type="Proteomes" id="UP000030764"/>
    </source>
</evidence>
<keyword evidence="4" id="KW-1185">Reference proteome</keyword>
<feature type="compositionally biased region" description="Basic residues" evidence="1">
    <location>
        <begin position="99"/>
        <end position="112"/>
    </location>
</feature>
<evidence type="ECO:0000256" key="1">
    <source>
        <dbReference type="SAM" id="MobiDB-lite"/>
    </source>
</evidence>
<accession>A0A085MAS5</accession>
<name>A0A085MAS5_9BILA</name>